<dbReference type="STRING" id="716816.BST96_06370"/>
<dbReference type="Pfam" id="PF00550">
    <property type="entry name" value="PP-binding"/>
    <property type="match status" value="1"/>
</dbReference>
<reference evidence="3 4" key="1">
    <citation type="submission" date="2016-11" db="EMBL/GenBank/DDBJ databases">
        <title>Trade-off between light-utilization and light-protection in marine flavobacteria.</title>
        <authorList>
            <person name="Kumagai Y."/>
        </authorList>
    </citation>
    <scope>NUCLEOTIDE SEQUENCE [LARGE SCALE GENOMIC DNA]</scope>
    <source>
        <strain evidence="3 4">NBRC 107125</strain>
    </source>
</reference>
<name>A0A1X9N9B1_9GAMM</name>
<organism evidence="3 4">
    <name type="scientific">Oceanicoccus sagamiensis</name>
    <dbReference type="NCBI Taxonomy" id="716816"/>
    <lineage>
        <taxon>Bacteria</taxon>
        <taxon>Pseudomonadati</taxon>
        <taxon>Pseudomonadota</taxon>
        <taxon>Gammaproteobacteria</taxon>
        <taxon>Cellvibrionales</taxon>
        <taxon>Spongiibacteraceae</taxon>
        <taxon>Oceanicoccus</taxon>
    </lineage>
</organism>
<sequence length="146" mass="15794">MTMAAADTESPAEALGDQAKADEISPCDNTSSDSASTDNTASDKAIYAVVEAMLSDALPIKKHQHRFTPDTLLDDIGMDSLEVLSVAMDLEEHFEVFIPDEQVNSFKQVKDIADYLQTLLSQTTEPAADQVSDQASESSGDIEEQH</sequence>
<feature type="region of interest" description="Disordered" evidence="1">
    <location>
        <begin position="124"/>
        <end position="146"/>
    </location>
</feature>
<feature type="region of interest" description="Disordered" evidence="1">
    <location>
        <begin position="1"/>
        <end position="41"/>
    </location>
</feature>
<accession>A0A1X9N9B1</accession>
<dbReference type="SUPFAM" id="SSF47336">
    <property type="entry name" value="ACP-like"/>
    <property type="match status" value="1"/>
</dbReference>
<feature type="compositionally biased region" description="Polar residues" evidence="1">
    <location>
        <begin position="124"/>
        <end position="139"/>
    </location>
</feature>
<feature type="domain" description="Carrier" evidence="2">
    <location>
        <begin position="37"/>
        <end position="120"/>
    </location>
</feature>
<dbReference type="InterPro" id="IPR036736">
    <property type="entry name" value="ACP-like_sf"/>
</dbReference>
<keyword evidence="4" id="KW-1185">Reference proteome</keyword>
<evidence type="ECO:0000313" key="3">
    <source>
        <dbReference type="EMBL" id="ARN73771.1"/>
    </source>
</evidence>
<dbReference type="InterPro" id="IPR009081">
    <property type="entry name" value="PP-bd_ACP"/>
</dbReference>
<protein>
    <recommendedName>
        <fullName evidence="2">Carrier domain-containing protein</fullName>
    </recommendedName>
</protein>
<dbReference type="EMBL" id="CP019343">
    <property type="protein sequence ID" value="ARN73771.1"/>
    <property type="molecule type" value="Genomic_DNA"/>
</dbReference>
<dbReference type="RefSeq" id="WP_169713928.1">
    <property type="nucleotide sequence ID" value="NZ_CP019343.1"/>
</dbReference>
<dbReference type="Gene3D" id="1.10.1200.10">
    <property type="entry name" value="ACP-like"/>
    <property type="match status" value="1"/>
</dbReference>
<gene>
    <name evidence="3" type="ORF">BST96_06370</name>
</gene>
<evidence type="ECO:0000259" key="2">
    <source>
        <dbReference type="PROSITE" id="PS50075"/>
    </source>
</evidence>
<proteinExistence type="predicted"/>
<dbReference type="Proteomes" id="UP000193450">
    <property type="component" value="Chromosome"/>
</dbReference>
<evidence type="ECO:0000313" key="4">
    <source>
        <dbReference type="Proteomes" id="UP000193450"/>
    </source>
</evidence>
<evidence type="ECO:0000256" key="1">
    <source>
        <dbReference type="SAM" id="MobiDB-lite"/>
    </source>
</evidence>
<feature type="compositionally biased region" description="Low complexity" evidence="1">
    <location>
        <begin position="28"/>
        <end position="41"/>
    </location>
</feature>
<dbReference type="PROSITE" id="PS50075">
    <property type="entry name" value="CARRIER"/>
    <property type="match status" value="1"/>
</dbReference>
<dbReference type="KEGG" id="osg:BST96_06370"/>
<dbReference type="AlphaFoldDB" id="A0A1X9N9B1"/>